<evidence type="ECO:0000256" key="3">
    <source>
        <dbReference type="ARBA" id="ARBA00022448"/>
    </source>
</evidence>
<feature type="transmembrane region" description="Helical" evidence="8">
    <location>
        <begin position="126"/>
        <end position="145"/>
    </location>
</feature>
<keyword evidence="4" id="KW-1003">Cell membrane</keyword>
<feature type="transmembrane region" description="Helical" evidence="8">
    <location>
        <begin position="12"/>
        <end position="37"/>
    </location>
</feature>
<dbReference type="PANTHER" id="PTHR30472:SF1">
    <property type="entry name" value="FE(3+) DICITRATE TRANSPORT SYSTEM PERMEASE PROTEIN FECC-RELATED"/>
    <property type="match status" value="1"/>
</dbReference>
<evidence type="ECO:0000256" key="1">
    <source>
        <dbReference type="ARBA" id="ARBA00004651"/>
    </source>
</evidence>
<evidence type="ECO:0000256" key="2">
    <source>
        <dbReference type="ARBA" id="ARBA00007935"/>
    </source>
</evidence>
<evidence type="ECO:0000256" key="6">
    <source>
        <dbReference type="ARBA" id="ARBA00022989"/>
    </source>
</evidence>
<dbReference type="PANTHER" id="PTHR30472">
    <property type="entry name" value="FERRIC ENTEROBACTIN TRANSPORT SYSTEM PERMEASE PROTEIN"/>
    <property type="match status" value="1"/>
</dbReference>
<dbReference type="GO" id="GO:0033214">
    <property type="term" value="P:siderophore-iron import into cell"/>
    <property type="evidence" value="ECO:0007669"/>
    <property type="project" value="TreeGrafter"/>
</dbReference>
<dbReference type="GO" id="GO:0022857">
    <property type="term" value="F:transmembrane transporter activity"/>
    <property type="evidence" value="ECO:0007669"/>
    <property type="project" value="InterPro"/>
</dbReference>
<dbReference type="RefSeq" id="WP_014703014.1">
    <property type="nucleotide sequence ID" value="NC_017856.1"/>
</dbReference>
<comment type="subcellular location">
    <subcellularLocation>
        <location evidence="1">Cell membrane</location>
        <topology evidence="1">Multi-pass membrane protein</topology>
    </subcellularLocation>
</comment>
<keyword evidence="7 8" id="KW-0472">Membrane</keyword>
<evidence type="ECO:0000256" key="4">
    <source>
        <dbReference type="ARBA" id="ARBA00022475"/>
    </source>
</evidence>
<evidence type="ECO:0000313" key="9">
    <source>
        <dbReference type="EMBL" id="AFJ01564.1"/>
    </source>
</evidence>
<dbReference type="CDD" id="cd06550">
    <property type="entry name" value="TM_ABC_iron-siderophores_like"/>
    <property type="match status" value="1"/>
</dbReference>
<dbReference type="SUPFAM" id="SSF81345">
    <property type="entry name" value="ABC transporter involved in vitamin B12 uptake, BtuC"/>
    <property type="match status" value="1"/>
</dbReference>
<feature type="transmembrane region" description="Helical" evidence="8">
    <location>
        <begin position="99"/>
        <end position="120"/>
    </location>
</feature>
<dbReference type="EMBL" id="CP003380">
    <property type="protein sequence ID" value="AFJ01564.1"/>
    <property type="molecule type" value="Genomic_DNA"/>
</dbReference>
<dbReference type="Pfam" id="PF01032">
    <property type="entry name" value="FecCD"/>
    <property type="match status" value="1"/>
</dbReference>
<dbReference type="STRING" id="754477.Q7C_389"/>
<dbReference type="InterPro" id="IPR037294">
    <property type="entry name" value="ABC_BtuC-like"/>
</dbReference>
<keyword evidence="10" id="KW-1185">Reference proteome</keyword>
<comment type="similarity">
    <text evidence="2">Belongs to the binding-protein-dependent transport system permease family. FecCD subfamily.</text>
</comment>
<reference evidence="9 10" key="1">
    <citation type="journal article" date="2012" name="J. Bacteriol.">
        <title>Complete genome sequences of Methylophaga sp. strain JAM1 and Methylophaga sp. strain JAM7.</title>
        <authorList>
            <person name="Villeneuve C."/>
            <person name="Martineau C."/>
            <person name="Mauffrey F."/>
            <person name="Villemur R."/>
        </authorList>
    </citation>
    <scope>NUCLEOTIDE SEQUENCE [LARGE SCALE GENOMIC DNA]</scope>
    <source>
        <strain evidence="9 10">JAM7</strain>
    </source>
</reference>
<evidence type="ECO:0000256" key="5">
    <source>
        <dbReference type="ARBA" id="ARBA00022692"/>
    </source>
</evidence>
<accession>I1YF71</accession>
<keyword evidence="3" id="KW-0813">Transport</keyword>
<dbReference type="AlphaFoldDB" id="I1YF71"/>
<dbReference type="OrthoDB" id="9055647at2"/>
<evidence type="ECO:0000256" key="8">
    <source>
        <dbReference type="SAM" id="Phobius"/>
    </source>
</evidence>
<dbReference type="Gene3D" id="1.10.3470.10">
    <property type="entry name" value="ABC transporter involved in vitamin B12 uptake, BtuC"/>
    <property type="match status" value="1"/>
</dbReference>
<evidence type="ECO:0000313" key="10">
    <source>
        <dbReference type="Proteomes" id="UP000009145"/>
    </source>
</evidence>
<protein>
    <submittedName>
        <fullName evidence="9">Iron chelate uptake ABC transporter (FeCT) family, permease protein</fullName>
    </submittedName>
</protein>
<dbReference type="FunFam" id="1.10.3470.10:FF:000001">
    <property type="entry name" value="Vitamin B12 ABC transporter permease BtuC"/>
    <property type="match status" value="1"/>
</dbReference>
<evidence type="ECO:0000256" key="7">
    <source>
        <dbReference type="ARBA" id="ARBA00023136"/>
    </source>
</evidence>
<sequence>MAVPSAPADTPFLTLLPVVLVAVLVIFLSGLGALLLGDFDLDFVTLMQILSVRSHSTLDFVVWELRFPRYIVAILAGSALAMAGTIVQSITRNPLGSPSLMGVTSGAAFAIVISFVIFTFDTSSRLVFGTLGGMLAASLTFALAWKTQLNPINLTLAGMSISLFFMAAITVMLVSADADARGIYYWLTGSLANLTWQHVQLLYPYVIAGLIIGVGFARPLNLLMLDEQVAHSLGLAIQWWRLALGIVAVVLTAATVAVAGPISFVGLIAPHLSRFALGMPAANNHRFVLPLSALIGAALVSSADLLAKFQEVPVGILCILIGGPLFVVLIRRQPQ</sequence>
<feature type="transmembrane region" description="Helical" evidence="8">
    <location>
        <begin position="242"/>
        <end position="267"/>
    </location>
</feature>
<dbReference type="InterPro" id="IPR000522">
    <property type="entry name" value="ABC_transptr_permease_BtuC"/>
</dbReference>
<dbReference type="GO" id="GO:0005886">
    <property type="term" value="C:plasma membrane"/>
    <property type="evidence" value="ECO:0007669"/>
    <property type="project" value="UniProtKB-SubCell"/>
</dbReference>
<feature type="transmembrane region" description="Helical" evidence="8">
    <location>
        <begin position="152"/>
        <end position="176"/>
    </location>
</feature>
<name>I1YF71_METFJ</name>
<feature type="transmembrane region" description="Helical" evidence="8">
    <location>
        <begin position="314"/>
        <end position="330"/>
    </location>
</feature>
<keyword evidence="6 8" id="KW-1133">Transmembrane helix</keyword>
<dbReference type="HOGENOM" id="CLU_013016_1_1_6"/>
<feature type="transmembrane region" description="Helical" evidence="8">
    <location>
        <begin position="67"/>
        <end position="87"/>
    </location>
</feature>
<feature type="transmembrane region" description="Helical" evidence="8">
    <location>
        <begin position="202"/>
        <end position="221"/>
    </location>
</feature>
<gene>
    <name evidence="9" type="ordered locus">Q7C_389</name>
</gene>
<keyword evidence="5 8" id="KW-0812">Transmembrane</keyword>
<dbReference type="KEGG" id="mec:Q7C_389"/>
<proteinExistence type="inferred from homology"/>
<dbReference type="Proteomes" id="UP000009145">
    <property type="component" value="Chromosome"/>
</dbReference>
<organism evidence="9 10">
    <name type="scientific">Methylophaga frappieri (strain ATCC BAA-2434 / DSM 25690 / JAM7)</name>
    <dbReference type="NCBI Taxonomy" id="754477"/>
    <lineage>
        <taxon>Bacteria</taxon>
        <taxon>Pseudomonadati</taxon>
        <taxon>Pseudomonadota</taxon>
        <taxon>Gammaproteobacteria</taxon>
        <taxon>Thiotrichales</taxon>
        <taxon>Piscirickettsiaceae</taxon>
        <taxon>Methylophaga</taxon>
    </lineage>
</organism>
<dbReference type="PATRIC" id="fig|754477.3.peg.384"/>
<dbReference type="eggNOG" id="COG0609">
    <property type="taxonomic scope" value="Bacteria"/>
</dbReference>